<dbReference type="FunFam" id="2.60.40.10:FF:001495">
    <property type="entry name" value="Si:dkey-234i14.13"/>
    <property type="match status" value="1"/>
</dbReference>
<dbReference type="Proteomes" id="UP000018468">
    <property type="component" value="Unassembled WGS sequence"/>
</dbReference>
<dbReference type="InterPro" id="IPR007110">
    <property type="entry name" value="Ig-like_dom"/>
</dbReference>
<reference evidence="3" key="2">
    <citation type="submission" date="2025-08" db="UniProtKB">
        <authorList>
            <consortium name="Ensembl"/>
        </authorList>
    </citation>
    <scope>IDENTIFICATION</scope>
</reference>
<dbReference type="eggNOG" id="ENOG502SR2I">
    <property type="taxonomic scope" value="Eukaryota"/>
</dbReference>
<organism evidence="3 4">
    <name type="scientific">Lepisosteus oculatus</name>
    <name type="common">Spotted gar</name>
    <dbReference type="NCBI Taxonomy" id="7918"/>
    <lineage>
        <taxon>Eukaryota</taxon>
        <taxon>Metazoa</taxon>
        <taxon>Chordata</taxon>
        <taxon>Craniata</taxon>
        <taxon>Vertebrata</taxon>
        <taxon>Euteleostomi</taxon>
        <taxon>Actinopterygii</taxon>
        <taxon>Neopterygii</taxon>
        <taxon>Holostei</taxon>
        <taxon>Semionotiformes</taxon>
        <taxon>Lepisosteidae</taxon>
        <taxon>Lepisosteus</taxon>
    </lineage>
</organism>
<dbReference type="OMA" id="WAQESTG"/>
<dbReference type="InterPro" id="IPR003599">
    <property type="entry name" value="Ig_sub"/>
</dbReference>
<dbReference type="PROSITE" id="PS50835">
    <property type="entry name" value="IG_LIKE"/>
    <property type="match status" value="1"/>
</dbReference>
<keyword evidence="1" id="KW-0732">Signal</keyword>
<protein>
    <recommendedName>
        <fullName evidence="2">Ig-like domain-containing protein</fullName>
    </recommendedName>
</protein>
<dbReference type="STRING" id="7918.ENSLOCP00000000382"/>
<dbReference type="InterPro" id="IPR013783">
    <property type="entry name" value="Ig-like_fold"/>
</dbReference>
<dbReference type="SMART" id="SM00409">
    <property type="entry name" value="IG"/>
    <property type="match status" value="1"/>
</dbReference>
<dbReference type="PANTHER" id="PTHR23267">
    <property type="entry name" value="IMMUNOGLOBULIN LIGHT CHAIN"/>
    <property type="match status" value="1"/>
</dbReference>
<dbReference type="InterPro" id="IPR050150">
    <property type="entry name" value="IgV_Light_Chain"/>
</dbReference>
<proteinExistence type="predicted"/>
<dbReference type="Pfam" id="PF07686">
    <property type="entry name" value="V-set"/>
    <property type="match status" value="1"/>
</dbReference>
<dbReference type="GO" id="GO:0019814">
    <property type="term" value="C:immunoglobulin complex"/>
    <property type="evidence" value="ECO:0000318"/>
    <property type="project" value="GO_Central"/>
</dbReference>
<evidence type="ECO:0000313" key="4">
    <source>
        <dbReference type="Proteomes" id="UP000018468"/>
    </source>
</evidence>
<dbReference type="InParanoid" id="W5LW75"/>
<dbReference type="InterPro" id="IPR013106">
    <property type="entry name" value="Ig_V-set"/>
</dbReference>
<name>W5LW75_LEPOC</name>
<dbReference type="Ensembl" id="ENSLOCT00000000382.1">
    <property type="protein sequence ID" value="ENSLOCP00000000382.1"/>
    <property type="gene ID" value="ENSLOCG00000000350.1"/>
</dbReference>
<dbReference type="InterPro" id="IPR036179">
    <property type="entry name" value="Ig-like_dom_sf"/>
</dbReference>
<keyword evidence="4" id="KW-1185">Reference proteome</keyword>
<dbReference type="GeneTree" id="ENSGT01150000286991"/>
<evidence type="ECO:0000313" key="3">
    <source>
        <dbReference type="Ensembl" id="ENSLOCP00000000382.1"/>
    </source>
</evidence>
<dbReference type="HOGENOM" id="CLU_077975_4_3_1"/>
<feature type="chain" id="PRO_5004867217" description="Ig-like domain-containing protein" evidence="1">
    <location>
        <begin position="24"/>
        <end position="159"/>
    </location>
</feature>
<dbReference type="AlphaFoldDB" id="W5LW75"/>
<reference evidence="3" key="3">
    <citation type="submission" date="2025-09" db="UniProtKB">
        <authorList>
            <consortium name="Ensembl"/>
        </authorList>
    </citation>
    <scope>IDENTIFICATION</scope>
</reference>
<dbReference type="SUPFAM" id="SSF48726">
    <property type="entry name" value="Immunoglobulin"/>
    <property type="match status" value="1"/>
</dbReference>
<reference evidence="4" key="1">
    <citation type="submission" date="2011-12" db="EMBL/GenBank/DDBJ databases">
        <title>The Draft Genome of Lepisosteus oculatus.</title>
        <authorList>
            <consortium name="The Broad Institute Genome Assembly &amp; Analysis Group"/>
            <consortium name="Computational R&amp;D Group"/>
            <consortium name="and Sequencing Platform"/>
            <person name="Di Palma F."/>
            <person name="Alfoldi J."/>
            <person name="Johnson J."/>
            <person name="Berlin A."/>
            <person name="Gnerre S."/>
            <person name="Jaffe D."/>
            <person name="MacCallum I."/>
            <person name="Young S."/>
            <person name="Walker B.J."/>
            <person name="Lander E.S."/>
            <person name="Lindblad-Toh K."/>
        </authorList>
    </citation>
    <scope>NUCLEOTIDE SEQUENCE [LARGE SCALE GENOMIC DNA]</scope>
</reference>
<sequence>FMTTEPRATMSLITIFIWTVIWAQESTGQATVTQIPAVISVKTGDIVTITCKASPAAFNNHQLAWYQHKAGQAPKRLIHFATNRDTGVPERFSGSGSGTDFTLTITGVGAEDAADYYCQSYHWLNNRSLFTQCYTAVQKPPSAELHSNCTAAAGTSCRC</sequence>
<feature type="domain" description="Ig-like" evidence="2">
    <location>
        <begin position="30"/>
        <end position="130"/>
    </location>
</feature>
<accession>W5LW75</accession>
<evidence type="ECO:0000259" key="2">
    <source>
        <dbReference type="PROSITE" id="PS50835"/>
    </source>
</evidence>
<evidence type="ECO:0000256" key="1">
    <source>
        <dbReference type="SAM" id="SignalP"/>
    </source>
</evidence>
<dbReference type="Gene3D" id="2.60.40.10">
    <property type="entry name" value="Immunoglobulins"/>
    <property type="match status" value="1"/>
</dbReference>
<dbReference type="SMART" id="SM00406">
    <property type="entry name" value="IGv"/>
    <property type="match status" value="1"/>
</dbReference>
<dbReference type="GO" id="GO:0006955">
    <property type="term" value="P:immune response"/>
    <property type="evidence" value="ECO:0000318"/>
    <property type="project" value="GO_Central"/>
</dbReference>
<feature type="signal peptide" evidence="1">
    <location>
        <begin position="1"/>
        <end position="23"/>
    </location>
</feature>
<dbReference type="Bgee" id="ENSLOCG00000000350">
    <property type="expression patterns" value="Expressed in bone element and 5 other cell types or tissues"/>
</dbReference>